<evidence type="ECO:0000256" key="8">
    <source>
        <dbReference type="PIRNR" id="PIRNR000194"/>
    </source>
</evidence>
<dbReference type="GO" id="GO:0046452">
    <property type="term" value="P:dihydrofolate metabolic process"/>
    <property type="evidence" value="ECO:0007669"/>
    <property type="project" value="TreeGrafter"/>
</dbReference>
<dbReference type="PROSITE" id="PS51330">
    <property type="entry name" value="DHFR_2"/>
    <property type="match status" value="1"/>
</dbReference>
<comment type="function">
    <text evidence="7 8">Key enzyme in folate metabolism. Catalyzes an essential reaction for de novo glycine and purine synthesis, and for DNA precursor synthesis.</text>
</comment>
<dbReference type="InterPro" id="IPR012259">
    <property type="entry name" value="DHFR"/>
</dbReference>
<dbReference type="EC" id="1.5.1.3" evidence="3 8"/>
<comment type="caution">
    <text evidence="11">The sequence shown here is derived from an EMBL/GenBank/DDBJ whole genome shotgun (WGS) entry which is preliminary data.</text>
</comment>
<dbReference type="InterPro" id="IPR001796">
    <property type="entry name" value="DHFR_dom"/>
</dbReference>
<dbReference type="InterPro" id="IPR017925">
    <property type="entry name" value="DHFR_CS"/>
</dbReference>
<dbReference type="OrthoDB" id="9804315at2"/>
<dbReference type="PANTHER" id="PTHR48069">
    <property type="entry name" value="DIHYDROFOLATE REDUCTASE"/>
    <property type="match status" value="1"/>
</dbReference>
<dbReference type="Proteomes" id="UP000248148">
    <property type="component" value="Unassembled WGS sequence"/>
</dbReference>
<comment type="similarity">
    <text evidence="2 8 9">Belongs to the dihydrofolate reductase family.</text>
</comment>
<dbReference type="Pfam" id="PF00186">
    <property type="entry name" value="DHFR_1"/>
    <property type="match status" value="1"/>
</dbReference>
<dbReference type="GO" id="GO:0050661">
    <property type="term" value="F:NADP binding"/>
    <property type="evidence" value="ECO:0007669"/>
    <property type="project" value="InterPro"/>
</dbReference>
<keyword evidence="4 8" id="KW-0554">One-carbon metabolism</keyword>
<reference evidence="11 12" key="1">
    <citation type="submission" date="2018-06" db="EMBL/GenBank/DDBJ databases">
        <title>Genomic Encyclopedia of Archaeal and Bacterial Type Strains, Phase II (KMG-II): from individual species to whole genera.</title>
        <authorList>
            <person name="Goeker M."/>
        </authorList>
    </citation>
    <scope>NUCLEOTIDE SEQUENCE [LARGE SCALE GENOMIC DNA]</scope>
    <source>
        <strain evidence="11 12">JCM 11668</strain>
    </source>
</reference>
<dbReference type="GO" id="GO:0046654">
    <property type="term" value="P:tetrahydrofolate biosynthetic process"/>
    <property type="evidence" value="ECO:0007669"/>
    <property type="project" value="UniProtKB-UniPathway"/>
</dbReference>
<sequence length="173" mass="19010">MSAPVEIVLVVAVADNGVIGLQGAMPWRLRSDLRRFKALTIGKPVLMGRKTFASLPRPLPGRTNIVITHDRALKLSGALTTSLDEARAIARGDALRRFATEIAVIGGAEIYAQFLAEADRIELTEVHARPEGDTFFAPLDAALWQETERVRHAAGEGDTADFSYVTYRRRTPR</sequence>
<evidence type="ECO:0000256" key="9">
    <source>
        <dbReference type="RuleBase" id="RU004474"/>
    </source>
</evidence>
<dbReference type="UniPathway" id="UPA00077">
    <property type="reaction ID" value="UER00158"/>
</dbReference>
<dbReference type="PIRSF" id="PIRSF000194">
    <property type="entry name" value="DHFR"/>
    <property type="match status" value="1"/>
</dbReference>
<protein>
    <recommendedName>
        <fullName evidence="3 8">Dihydrofolate reductase</fullName>
        <ecNumber evidence="3 8">1.5.1.3</ecNumber>
    </recommendedName>
</protein>
<evidence type="ECO:0000256" key="1">
    <source>
        <dbReference type="ARBA" id="ARBA00004903"/>
    </source>
</evidence>
<keyword evidence="12" id="KW-1185">Reference proteome</keyword>
<dbReference type="AlphaFoldDB" id="A0A318THM7"/>
<evidence type="ECO:0000256" key="4">
    <source>
        <dbReference type="ARBA" id="ARBA00022563"/>
    </source>
</evidence>
<dbReference type="GO" id="GO:0005829">
    <property type="term" value="C:cytosol"/>
    <property type="evidence" value="ECO:0007669"/>
    <property type="project" value="TreeGrafter"/>
</dbReference>
<proteinExistence type="inferred from homology"/>
<comment type="pathway">
    <text evidence="1 8">Cofactor biosynthesis; tetrahydrofolate biosynthesis; 5,6,7,8-tetrahydrofolate from 7,8-dihydrofolate: step 1/1.</text>
</comment>
<keyword evidence="5 8" id="KW-0521">NADP</keyword>
<dbReference type="InterPro" id="IPR024072">
    <property type="entry name" value="DHFR-like_dom_sf"/>
</dbReference>
<evidence type="ECO:0000256" key="7">
    <source>
        <dbReference type="ARBA" id="ARBA00025067"/>
    </source>
</evidence>
<dbReference type="GO" id="GO:0046655">
    <property type="term" value="P:folic acid metabolic process"/>
    <property type="evidence" value="ECO:0007669"/>
    <property type="project" value="TreeGrafter"/>
</dbReference>
<dbReference type="PROSITE" id="PS00075">
    <property type="entry name" value="DHFR_1"/>
    <property type="match status" value="1"/>
</dbReference>
<dbReference type="Gene3D" id="3.40.430.10">
    <property type="entry name" value="Dihydrofolate Reductase, subunit A"/>
    <property type="match status" value="1"/>
</dbReference>
<evidence type="ECO:0000313" key="11">
    <source>
        <dbReference type="EMBL" id="PYF01295.1"/>
    </source>
</evidence>
<dbReference type="PRINTS" id="PR00070">
    <property type="entry name" value="DHFR"/>
</dbReference>
<evidence type="ECO:0000313" key="12">
    <source>
        <dbReference type="Proteomes" id="UP000248148"/>
    </source>
</evidence>
<evidence type="ECO:0000256" key="3">
    <source>
        <dbReference type="ARBA" id="ARBA00012856"/>
    </source>
</evidence>
<evidence type="ECO:0000256" key="6">
    <source>
        <dbReference type="ARBA" id="ARBA00023002"/>
    </source>
</evidence>
<gene>
    <name evidence="11" type="ORF">BJ122_12311</name>
</gene>
<dbReference type="EMBL" id="QJTI01000023">
    <property type="protein sequence ID" value="PYF01295.1"/>
    <property type="molecule type" value="Genomic_DNA"/>
</dbReference>
<name>A0A318THM7_9BRAD</name>
<evidence type="ECO:0000259" key="10">
    <source>
        <dbReference type="PROSITE" id="PS51330"/>
    </source>
</evidence>
<feature type="domain" description="DHFR" evidence="10">
    <location>
        <begin position="6"/>
        <end position="169"/>
    </location>
</feature>
<dbReference type="GO" id="GO:0004146">
    <property type="term" value="F:dihydrofolate reductase activity"/>
    <property type="evidence" value="ECO:0007669"/>
    <property type="project" value="UniProtKB-EC"/>
</dbReference>
<dbReference type="GO" id="GO:0006730">
    <property type="term" value="P:one-carbon metabolic process"/>
    <property type="evidence" value="ECO:0007669"/>
    <property type="project" value="UniProtKB-KW"/>
</dbReference>
<dbReference type="SUPFAM" id="SSF53597">
    <property type="entry name" value="Dihydrofolate reductase-like"/>
    <property type="match status" value="1"/>
</dbReference>
<dbReference type="PANTHER" id="PTHR48069:SF3">
    <property type="entry name" value="DIHYDROFOLATE REDUCTASE"/>
    <property type="match status" value="1"/>
</dbReference>
<organism evidence="11 12">
    <name type="scientific">Rhodopseudomonas faecalis</name>
    <dbReference type="NCBI Taxonomy" id="99655"/>
    <lineage>
        <taxon>Bacteria</taxon>
        <taxon>Pseudomonadati</taxon>
        <taxon>Pseudomonadota</taxon>
        <taxon>Alphaproteobacteria</taxon>
        <taxon>Hyphomicrobiales</taxon>
        <taxon>Nitrobacteraceae</taxon>
        <taxon>Rhodopseudomonas</taxon>
    </lineage>
</organism>
<comment type="catalytic activity">
    <reaction evidence="8">
        <text>(6S)-5,6,7,8-tetrahydrofolate + NADP(+) = 7,8-dihydrofolate + NADPH + H(+)</text>
        <dbReference type="Rhea" id="RHEA:15009"/>
        <dbReference type="ChEBI" id="CHEBI:15378"/>
        <dbReference type="ChEBI" id="CHEBI:57451"/>
        <dbReference type="ChEBI" id="CHEBI:57453"/>
        <dbReference type="ChEBI" id="CHEBI:57783"/>
        <dbReference type="ChEBI" id="CHEBI:58349"/>
        <dbReference type="EC" id="1.5.1.3"/>
    </reaction>
</comment>
<dbReference type="CDD" id="cd00209">
    <property type="entry name" value="DHFR"/>
    <property type="match status" value="1"/>
</dbReference>
<keyword evidence="6 8" id="KW-0560">Oxidoreductase</keyword>
<accession>A0A318THM7</accession>
<evidence type="ECO:0000256" key="2">
    <source>
        <dbReference type="ARBA" id="ARBA00009539"/>
    </source>
</evidence>
<evidence type="ECO:0000256" key="5">
    <source>
        <dbReference type="ARBA" id="ARBA00022857"/>
    </source>
</evidence>